<dbReference type="OMA" id="VQPQHNP"/>
<proteinExistence type="predicted"/>
<feature type="domain" description="Protein kinase" evidence="3">
    <location>
        <begin position="1"/>
        <end position="293"/>
    </location>
</feature>
<keyword evidence="1" id="KW-0677">Repeat</keyword>
<dbReference type="InterPro" id="IPR003409">
    <property type="entry name" value="MORN"/>
</dbReference>
<dbReference type="Pfam" id="PF02493">
    <property type="entry name" value="MORN"/>
    <property type="match status" value="5"/>
</dbReference>
<evidence type="ECO:0000256" key="2">
    <source>
        <dbReference type="SAM" id="MobiDB-lite"/>
    </source>
</evidence>
<protein>
    <recommendedName>
        <fullName evidence="3">Protein kinase domain-containing protein</fullName>
    </recommendedName>
</protein>
<organism evidence="4 5">
    <name type="scientific">Paramecium primaurelia</name>
    <dbReference type="NCBI Taxonomy" id="5886"/>
    <lineage>
        <taxon>Eukaryota</taxon>
        <taxon>Sar</taxon>
        <taxon>Alveolata</taxon>
        <taxon>Ciliophora</taxon>
        <taxon>Intramacronucleata</taxon>
        <taxon>Oligohymenophorea</taxon>
        <taxon>Peniculida</taxon>
        <taxon>Parameciidae</taxon>
        <taxon>Paramecium</taxon>
    </lineage>
</organism>
<name>A0A8S1KU96_PARPR</name>
<dbReference type="PROSITE" id="PS50011">
    <property type="entry name" value="PROTEIN_KINASE_DOM"/>
    <property type="match status" value="1"/>
</dbReference>
<dbReference type="Proteomes" id="UP000688137">
    <property type="component" value="Unassembled WGS sequence"/>
</dbReference>
<dbReference type="GO" id="GO:0004672">
    <property type="term" value="F:protein kinase activity"/>
    <property type="evidence" value="ECO:0007669"/>
    <property type="project" value="InterPro"/>
</dbReference>
<dbReference type="GO" id="GO:0005524">
    <property type="term" value="F:ATP binding"/>
    <property type="evidence" value="ECO:0007669"/>
    <property type="project" value="InterPro"/>
</dbReference>
<accession>A0A8S1KU96</accession>
<keyword evidence="5" id="KW-1185">Reference proteome</keyword>
<feature type="compositionally biased region" description="Polar residues" evidence="2">
    <location>
        <begin position="365"/>
        <end position="377"/>
    </location>
</feature>
<dbReference type="Pfam" id="PF00069">
    <property type="entry name" value="Pkinase"/>
    <property type="match status" value="1"/>
</dbReference>
<dbReference type="InterPro" id="IPR000719">
    <property type="entry name" value="Prot_kinase_dom"/>
</dbReference>
<dbReference type="SMART" id="SM00698">
    <property type="entry name" value="MORN"/>
    <property type="match status" value="5"/>
</dbReference>
<comment type="caution">
    <text evidence="4">The sequence shown here is derived from an EMBL/GenBank/DDBJ whole genome shotgun (WGS) entry which is preliminary data.</text>
</comment>
<gene>
    <name evidence="4" type="ORF">PPRIM_AZ9-3.1.T0250281</name>
</gene>
<dbReference type="SMART" id="SM00220">
    <property type="entry name" value="S_TKc"/>
    <property type="match status" value="1"/>
</dbReference>
<sequence length="645" mass="75751">MGNSDSNASIKALHTNYMVIRNIKDDPRYGEGRIVQQKQTKQEAFQKEINLTDEDKFKKFKVLLEKKESNKHENLINVTKLYFHEESQFCGQFFQIYILLEYIPQSLKETIEKRLTNKQYFKEKDLMQILKGCIDALYILQFQNITHQAIRPETISYQEQQQLVKLSDPTVSGLLSSFQLVVQEELKQINQYYLSPQLMQSLNDEVQPQHNPYKSDVYSLGMTMLHLSTLNNCDDCYDIPKLKVLLQQVQRRLQQIETTFSSQYVSLLRKMLLLNEDQRPDFIQLKYELQASLSSQSQLYEEQQIIQIQKAPIIQVQNYEQIIETSPIQLQSMQMVMNSQERNNLKIQQSNQSIRNSQIQKSQELRQSQQSNQSNYIDRNEVKELRPDISDHIKILPLSEQIAEPSGIDDNIGNQIGIDKFKHITNEPEQQNILMPVTSFETSQQYEQFIKMQQSKSNYYITDQSQKVDQNMRLINSFNTKRSDIEKVIEIYPNGSKYDGEKQNGLRQGYGIFYFQDNGGVYEGQWYDNKMHGNGTLFYASGKPAYEGQWVNDKFQGKGTLYNEEPQMLYSEFDYRDFDQVGEYWTKYIGQFYDDNKEGQGILYLSNGDRFDGTFIQDLISGLGKYIKVNGQMISGRWWRNKLQQ</sequence>
<feature type="region of interest" description="Disordered" evidence="2">
    <location>
        <begin position="350"/>
        <end position="381"/>
    </location>
</feature>
<evidence type="ECO:0000256" key="1">
    <source>
        <dbReference type="ARBA" id="ARBA00022737"/>
    </source>
</evidence>
<evidence type="ECO:0000259" key="3">
    <source>
        <dbReference type="PROSITE" id="PS50011"/>
    </source>
</evidence>
<evidence type="ECO:0000313" key="5">
    <source>
        <dbReference type="Proteomes" id="UP000688137"/>
    </source>
</evidence>
<dbReference type="PANTHER" id="PTHR43215">
    <property type="entry name" value="RADIAL SPOKE HEAD 1 HOMOLOG"/>
    <property type="match status" value="1"/>
</dbReference>
<feature type="compositionally biased region" description="Low complexity" evidence="2">
    <location>
        <begin position="350"/>
        <end position="362"/>
    </location>
</feature>
<reference evidence="4" key="1">
    <citation type="submission" date="2021-01" db="EMBL/GenBank/DDBJ databases">
        <authorList>
            <consortium name="Genoscope - CEA"/>
            <person name="William W."/>
        </authorList>
    </citation>
    <scope>NUCLEOTIDE SEQUENCE</scope>
</reference>
<dbReference type="AlphaFoldDB" id="A0A8S1KU96"/>
<dbReference type="EMBL" id="CAJJDM010000023">
    <property type="protein sequence ID" value="CAD8057133.1"/>
    <property type="molecule type" value="Genomic_DNA"/>
</dbReference>
<evidence type="ECO:0000313" key="4">
    <source>
        <dbReference type="EMBL" id="CAD8057133.1"/>
    </source>
</evidence>
<dbReference type="PANTHER" id="PTHR43215:SF14">
    <property type="entry name" value="RADIAL SPOKE HEAD 1 HOMOLOG"/>
    <property type="match status" value="1"/>
</dbReference>